<evidence type="ECO:0000256" key="6">
    <source>
        <dbReference type="ARBA" id="ARBA00022884"/>
    </source>
</evidence>
<evidence type="ECO:0000256" key="1">
    <source>
        <dbReference type="ARBA" id="ARBA00004123"/>
    </source>
</evidence>
<feature type="region of interest" description="Disordered" evidence="9">
    <location>
        <begin position="659"/>
        <end position="697"/>
    </location>
</feature>
<keyword evidence="7" id="KW-0539">Nucleus</keyword>
<evidence type="ECO:0000256" key="8">
    <source>
        <dbReference type="PROSITE-ProRule" id="PRU00322"/>
    </source>
</evidence>
<dbReference type="PROSITE" id="PS50174">
    <property type="entry name" value="G_PATCH"/>
    <property type="match status" value="1"/>
</dbReference>
<dbReference type="SMART" id="SM00547">
    <property type="entry name" value="ZnF_RBZ"/>
    <property type="match status" value="1"/>
</dbReference>
<keyword evidence="4 8" id="KW-0863">Zinc-finger</keyword>
<organism evidence="13 14">
    <name type="scientific">Cotesia typhae</name>
    <dbReference type="NCBI Taxonomy" id="2053667"/>
    <lineage>
        <taxon>Eukaryota</taxon>
        <taxon>Metazoa</taxon>
        <taxon>Ecdysozoa</taxon>
        <taxon>Arthropoda</taxon>
        <taxon>Hexapoda</taxon>
        <taxon>Insecta</taxon>
        <taxon>Pterygota</taxon>
        <taxon>Neoptera</taxon>
        <taxon>Endopterygota</taxon>
        <taxon>Hymenoptera</taxon>
        <taxon>Apocrita</taxon>
        <taxon>Ichneumonoidea</taxon>
        <taxon>Braconidae</taxon>
        <taxon>Microgastrinae</taxon>
        <taxon>Cotesia</taxon>
    </lineage>
</organism>
<keyword evidence="5" id="KW-0862">Zinc</keyword>
<dbReference type="GO" id="GO:0003723">
    <property type="term" value="F:RNA binding"/>
    <property type="evidence" value="ECO:0007669"/>
    <property type="project" value="UniProtKB-KW"/>
</dbReference>
<feature type="domain" description="G-patch" evidence="11">
    <location>
        <begin position="731"/>
        <end position="777"/>
    </location>
</feature>
<dbReference type="Proteomes" id="UP000729913">
    <property type="component" value="Unassembled WGS sequence"/>
</dbReference>
<feature type="region of interest" description="Disordered" evidence="9">
    <location>
        <begin position="711"/>
        <end position="733"/>
    </location>
</feature>
<dbReference type="Pfam" id="PF17780">
    <property type="entry name" value="OCRE"/>
    <property type="match status" value="1"/>
</dbReference>
<keyword evidence="3" id="KW-0677">Repeat</keyword>
<evidence type="ECO:0000313" key="13">
    <source>
        <dbReference type="EMBL" id="KAG8040422.1"/>
    </source>
</evidence>
<proteinExistence type="predicted"/>
<dbReference type="GO" id="GO:0000398">
    <property type="term" value="P:mRNA splicing, via spliceosome"/>
    <property type="evidence" value="ECO:0007669"/>
    <property type="project" value="TreeGrafter"/>
</dbReference>
<evidence type="ECO:0008006" key="15">
    <source>
        <dbReference type="Google" id="ProtNLM"/>
    </source>
</evidence>
<name>A0A8J5R143_9HYME</name>
<dbReference type="InterPro" id="IPR000467">
    <property type="entry name" value="G_patch_dom"/>
</dbReference>
<dbReference type="AlphaFoldDB" id="A0A8J5R143"/>
<dbReference type="GO" id="GO:0008270">
    <property type="term" value="F:zinc ion binding"/>
    <property type="evidence" value="ECO:0007669"/>
    <property type="project" value="UniProtKB-KW"/>
</dbReference>
<dbReference type="EMBL" id="JAAOIC020000020">
    <property type="protein sequence ID" value="KAG8040422.1"/>
    <property type="molecule type" value="Genomic_DNA"/>
</dbReference>
<evidence type="ECO:0000259" key="12">
    <source>
        <dbReference type="PROSITE" id="PS50199"/>
    </source>
</evidence>
<keyword evidence="14" id="KW-1185">Reference proteome</keyword>
<dbReference type="PROSITE" id="PS50199">
    <property type="entry name" value="ZF_RANBP2_2"/>
    <property type="match status" value="1"/>
</dbReference>
<dbReference type="OrthoDB" id="29221at2759"/>
<feature type="compositionally biased region" description="Low complexity" evidence="9">
    <location>
        <begin position="566"/>
        <end position="581"/>
    </location>
</feature>
<evidence type="ECO:0000256" key="5">
    <source>
        <dbReference type="ARBA" id="ARBA00022833"/>
    </source>
</evidence>
<dbReference type="PROSITE" id="PS01358">
    <property type="entry name" value="ZF_RANBP2_1"/>
    <property type="match status" value="1"/>
</dbReference>
<dbReference type="InterPro" id="IPR000504">
    <property type="entry name" value="RRM_dom"/>
</dbReference>
<keyword evidence="6" id="KW-0694">RNA-binding</keyword>
<evidence type="ECO:0000259" key="10">
    <source>
        <dbReference type="PROSITE" id="PS50157"/>
    </source>
</evidence>
<dbReference type="InterPro" id="IPR013087">
    <property type="entry name" value="Znf_C2H2_type"/>
</dbReference>
<protein>
    <recommendedName>
        <fullName evidence="15">RNA-binding protein 5</fullName>
    </recommendedName>
</protein>
<sequence length="805" mass="89824">MATQVRSVNVSSSINVIIMMLSQVRQDILNCGLMPKDIRLIRKKDTGASRGFAFVEFNATQEATRWMEMKQGILMLQDQYRALMQYSIPKDIHSDKAPSKNTQDWHCVKCGAHNFKRRETCFKCSASRAESEEGGEGSDEISSHPTNIVLLRGLDVLTTEDSVLQAMKNASAMPIRSIRIGRDSLTNTSRGVCYLEMGNVVDAMNLHTALTKQGLSVDERKVEVTYCKLNNQINHASIWKSLDNQQQQQHHQQQQQPQRYTLDDVAQLAEYSANMYAKTPAQKAHYIQYYTQYYQNQISQGSLITLPSLNQTDRVNAAAAVAQSAIQQLQAARKLGDAEEMRGRPTPTAPTTTNLSSGRVPAHANDGKIYSIPDVSTYHYDKLSGYYYDPSTGLYYDSNSQYYYNSHTQQFLYWDAESFSYQPAKTNVGGIISATGVTSSIGSIGDASSASNNINNSIITYSAQESLLKLDDDSKKKDVKQDKVKVAKKIAKDMERWAKTLNQKKENAKIINWTVDLGTSGLGVGNNCNDNNNYSYQSNLSTSGISGISGAADAGYAILEKKSSSSSSSSSIVNNNNNNNYQDDDDPGNNNNGLVAAYGGGSDIEEEIEDVQHEDRQHTDWIKIACLLCKRQFPSKDALLRHQQLSDLHKQNLENWYQIRGLDPNDPQQRNNKYRDRAKERRAKYGEPDPPQPNKLKEKYLKTRIEEAESSSLSCNYNQDSNKNNPTVIGSDNVGNKLLQKMGWSEGMGLGKTNQGRTSIIEAERRVSTAGLGAKTSTYSALPGDTYKDCVKKMMYARYQELSDT</sequence>
<dbReference type="PANTHER" id="PTHR13948:SF3">
    <property type="entry name" value="FI21118P1"/>
    <property type="match status" value="1"/>
</dbReference>
<evidence type="ECO:0000256" key="3">
    <source>
        <dbReference type="ARBA" id="ARBA00022737"/>
    </source>
</evidence>
<dbReference type="SMART" id="SM00360">
    <property type="entry name" value="RRM"/>
    <property type="match status" value="2"/>
</dbReference>
<dbReference type="InterPro" id="IPR001876">
    <property type="entry name" value="Znf_RanBP2"/>
</dbReference>
<feature type="compositionally biased region" description="Basic and acidic residues" evidence="9">
    <location>
        <begin position="673"/>
        <end position="687"/>
    </location>
</feature>
<feature type="domain" description="C2H2-type" evidence="10">
    <location>
        <begin position="624"/>
        <end position="654"/>
    </location>
</feature>
<dbReference type="GO" id="GO:0005634">
    <property type="term" value="C:nucleus"/>
    <property type="evidence" value="ECO:0007669"/>
    <property type="project" value="UniProtKB-SubCell"/>
</dbReference>
<dbReference type="Pfam" id="PF00076">
    <property type="entry name" value="RRM_1"/>
    <property type="match status" value="1"/>
</dbReference>
<evidence type="ECO:0000259" key="11">
    <source>
        <dbReference type="PROSITE" id="PS50174"/>
    </source>
</evidence>
<dbReference type="InterPro" id="IPR041591">
    <property type="entry name" value="OCRE"/>
</dbReference>
<evidence type="ECO:0000256" key="9">
    <source>
        <dbReference type="SAM" id="MobiDB-lite"/>
    </source>
</evidence>
<dbReference type="InterPro" id="IPR055494">
    <property type="entry name" value="DUF7066"/>
</dbReference>
<dbReference type="SMART" id="SM00443">
    <property type="entry name" value="G_patch"/>
    <property type="match status" value="1"/>
</dbReference>
<feature type="domain" description="RanBP2-type" evidence="12">
    <location>
        <begin position="100"/>
        <end position="130"/>
    </location>
</feature>
<evidence type="ECO:0000256" key="4">
    <source>
        <dbReference type="ARBA" id="ARBA00022771"/>
    </source>
</evidence>
<keyword evidence="2" id="KW-0479">Metal-binding</keyword>
<evidence type="ECO:0000313" key="14">
    <source>
        <dbReference type="Proteomes" id="UP000729913"/>
    </source>
</evidence>
<gene>
    <name evidence="13" type="ORF">G9C98_002418</name>
</gene>
<feature type="region of interest" description="Disordered" evidence="9">
    <location>
        <begin position="335"/>
        <end position="360"/>
    </location>
</feature>
<dbReference type="PANTHER" id="PTHR13948">
    <property type="entry name" value="RNA-BINDING PROTEIN"/>
    <property type="match status" value="1"/>
</dbReference>
<evidence type="ECO:0000256" key="7">
    <source>
        <dbReference type="ARBA" id="ARBA00023242"/>
    </source>
</evidence>
<feature type="region of interest" description="Disordered" evidence="9">
    <location>
        <begin position="566"/>
        <end position="598"/>
    </location>
</feature>
<comment type="subcellular location">
    <subcellularLocation>
        <location evidence="1">Nucleus</location>
    </subcellularLocation>
</comment>
<accession>A0A8J5R143</accession>
<reference evidence="13" key="1">
    <citation type="submission" date="2020-03" db="EMBL/GenBank/DDBJ databases">
        <authorList>
            <person name="Chebbi M.A."/>
            <person name="Drezen J.M."/>
        </authorList>
    </citation>
    <scope>NUCLEOTIDE SEQUENCE</scope>
    <source>
        <tissue evidence="13">Whole body</tissue>
    </source>
</reference>
<comment type="caution">
    <text evidence="13">The sequence shown here is derived from an EMBL/GenBank/DDBJ whole genome shotgun (WGS) entry which is preliminary data.</text>
</comment>
<dbReference type="Pfam" id="PF23217">
    <property type="entry name" value="DUF7066"/>
    <property type="match status" value="1"/>
</dbReference>
<reference evidence="13" key="2">
    <citation type="submission" date="2021-04" db="EMBL/GenBank/DDBJ databases">
        <title>Genome-wide patterns of bracovirus chromosomal integration into multiple host tissues during parasitism.</title>
        <authorList>
            <person name="Chebbi M.A.C."/>
        </authorList>
    </citation>
    <scope>NUCLEOTIDE SEQUENCE</scope>
    <source>
        <tissue evidence="13">Whole body</tissue>
    </source>
</reference>
<dbReference type="CDD" id="cd12313">
    <property type="entry name" value="RRM1_RRM2_RBM5_like"/>
    <property type="match status" value="1"/>
</dbReference>
<dbReference type="Pfam" id="PF01585">
    <property type="entry name" value="G-patch"/>
    <property type="match status" value="1"/>
</dbReference>
<dbReference type="PROSITE" id="PS50157">
    <property type="entry name" value="ZINC_FINGER_C2H2_2"/>
    <property type="match status" value="1"/>
</dbReference>
<evidence type="ECO:0000256" key="2">
    <source>
        <dbReference type="ARBA" id="ARBA00022723"/>
    </source>
</evidence>